<proteinExistence type="inferred from homology"/>
<dbReference type="EMBL" id="SUMG01000005">
    <property type="protein sequence ID" value="NBG88062.1"/>
    <property type="molecule type" value="Genomic_DNA"/>
</dbReference>
<dbReference type="InterPro" id="IPR035434">
    <property type="entry name" value="GCL_bact_plant"/>
</dbReference>
<comment type="function">
    <text evidence="5">Catalyzes the synthesis of gamma-glutamylcysteine (gamma-GC).</text>
</comment>
<keyword evidence="3 5" id="KW-0067">ATP-binding</keyword>
<dbReference type="PANTHER" id="PTHR34378">
    <property type="entry name" value="GLUTAMATE--CYSTEINE LIGASE, CHLOROPLASTIC"/>
    <property type="match status" value="1"/>
</dbReference>
<keyword evidence="7" id="KW-1185">Reference proteome</keyword>
<dbReference type="EC" id="6.3.2.2" evidence="5"/>
<dbReference type="PIRSF" id="PIRSF017901">
    <property type="entry name" value="GCL"/>
    <property type="match status" value="1"/>
</dbReference>
<evidence type="ECO:0000256" key="5">
    <source>
        <dbReference type="PIRNR" id="PIRNR017901"/>
    </source>
</evidence>
<reference evidence="6 7" key="1">
    <citation type="submission" date="2019-04" db="EMBL/GenBank/DDBJ databases">
        <title>Isachenkonia alkalipeptolytica gen. nov. sp. nov. a new anaerobic, alkiliphilic organothrophic bacterium capable to reduce synthesized ferrihydrite isolated from a soda lake.</title>
        <authorList>
            <person name="Toshchakov S.V."/>
            <person name="Zavarzina D.G."/>
            <person name="Zhilina T.N."/>
            <person name="Kostrikina N.A."/>
            <person name="Kublanov I.V."/>
        </authorList>
    </citation>
    <scope>NUCLEOTIDE SEQUENCE [LARGE SCALE GENOMIC DNA]</scope>
    <source>
        <strain evidence="6 7">Z-1701</strain>
    </source>
</reference>
<comment type="catalytic activity">
    <reaction evidence="4 5">
        <text>L-cysteine + L-glutamate + ATP = gamma-L-glutamyl-L-cysteine + ADP + phosphate + H(+)</text>
        <dbReference type="Rhea" id="RHEA:13285"/>
        <dbReference type="ChEBI" id="CHEBI:15378"/>
        <dbReference type="ChEBI" id="CHEBI:29985"/>
        <dbReference type="ChEBI" id="CHEBI:30616"/>
        <dbReference type="ChEBI" id="CHEBI:35235"/>
        <dbReference type="ChEBI" id="CHEBI:43474"/>
        <dbReference type="ChEBI" id="CHEBI:58173"/>
        <dbReference type="ChEBI" id="CHEBI:456216"/>
        <dbReference type="EC" id="6.3.2.2"/>
    </reaction>
</comment>
<accession>A0AA44BDK6</accession>
<dbReference type="GO" id="GO:0006750">
    <property type="term" value="P:glutathione biosynthetic process"/>
    <property type="evidence" value="ECO:0007669"/>
    <property type="project" value="UniProtKB-UniRule"/>
</dbReference>
<dbReference type="RefSeq" id="WP_160720183.1">
    <property type="nucleotide sequence ID" value="NZ_SUMG01000005.1"/>
</dbReference>
<evidence type="ECO:0000313" key="7">
    <source>
        <dbReference type="Proteomes" id="UP000449710"/>
    </source>
</evidence>
<dbReference type="Pfam" id="PF04107">
    <property type="entry name" value="GCS2"/>
    <property type="match status" value="1"/>
</dbReference>
<evidence type="ECO:0000256" key="4">
    <source>
        <dbReference type="ARBA" id="ARBA00048819"/>
    </source>
</evidence>
<protein>
    <recommendedName>
        <fullName evidence="5">Glutamate--cysteine ligase</fullName>
        <ecNumber evidence="5">6.3.2.2</ecNumber>
    </recommendedName>
</protein>
<keyword evidence="2 5" id="KW-0547">Nucleotide-binding</keyword>
<comment type="caution">
    <text evidence="6">The sequence shown here is derived from an EMBL/GenBank/DDBJ whole genome shotgun (WGS) entry which is preliminary data.</text>
</comment>
<evidence type="ECO:0000256" key="1">
    <source>
        <dbReference type="ARBA" id="ARBA00022598"/>
    </source>
</evidence>
<organism evidence="6 7">
    <name type="scientific">Isachenkonia alkalipeptolytica</name>
    <dbReference type="NCBI Taxonomy" id="2565777"/>
    <lineage>
        <taxon>Bacteria</taxon>
        <taxon>Bacillati</taxon>
        <taxon>Bacillota</taxon>
        <taxon>Clostridia</taxon>
        <taxon>Eubacteriales</taxon>
        <taxon>Clostridiaceae</taxon>
        <taxon>Isachenkonia</taxon>
    </lineage>
</organism>
<dbReference type="AlphaFoldDB" id="A0AA44BDK6"/>
<keyword evidence="1 5" id="KW-0436">Ligase</keyword>
<comment type="similarity">
    <text evidence="5">Belongs to the glutamate--cysteine ligase type 2 family. EgtA subfamily.</text>
</comment>
<gene>
    <name evidence="6" type="ORF">ISALK_06060</name>
</gene>
<name>A0AA44BDK6_9CLOT</name>
<dbReference type="InterPro" id="IPR006336">
    <property type="entry name" value="GCS2"/>
</dbReference>
<dbReference type="GO" id="GO:0005524">
    <property type="term" value="F:ATP binding"/>
    <property type="evidence" value="ECO:0007669"/>
    <property type="project" value="UniProtKB-UniRule"/>
</dbReference>
<dbReference type="GO" id="GO:0004357">
    <property type="term" value="F:glutamate-cysteine ligase activity"/>
    <property type="evidence" value="ECO:0007669"/>
    <property type="project" value="UniProtKB-UniRule"/>
</dbReference>
<dbReference type="PANTHER" id="PTHR34378:SF1">
    <property type="entry name" value="GLUTAMATE--CYSTEINE LIGASE, CHLOROPLASTIC"/>
    <property type="match status" value="1"/>
</dbReference>
<evidence type="ECO:0000256" key="2">
    <source>
        <dbReference type="ARBA" id="ARBA00022741"/>
    </source>
</evidence>
<dbReference type="SUPFAM" id="SSF55931">
    <property type="entry name" value="Glutamine synthetase/guanido kinase"/>
    <property type="match status" value="1"/>
</dbReference>
<sequence>MKKESIKEQLISILKNGEKSPEDVKLGIEIEHLVVHRNNFQSVTYYETLGIETLLKKLEKKGYQGKYEEGYLVGLSKGEMEITLEPGGQLEFSTRPCIHLAHIEEVYDQFLGDVLPIVTEHNQYLLGVGYHPQSLIKDIPFNPKKRYEYMSEYLHKKGKYALNMMKGTASIQVAIDYVSEEDFIKKFRVANFLTPLFYLITDNAPIFEGEIYKNFSLRTLIWENTDPRRSGIITGSLDKRFNYRDYAEYLLHSEPICVLDQQGLKPVGEKSLWEVYQEAEGLSKEELEHLYTMVFPDVRGKNYIEIRMADSMPADLSMAYLAMIKGLFYHQGNLEKLYQKSLAYGDEDIQGLKEGVVTQGYQVPFGGKDLGSFGEELIQMGEAALEKEERSMITPLKKLIMNKETYGQRIKAGYKELGMEGLLPLRVIKEP</sequence>
<dbReference type="Proteomes" id="UP000449710">
    <property type="component" value="Unassembled WGS sequence"/>
</dbReference>
<evidence type="ECO:0000256" key="3">
    <source>
        <dbReference type="ARBA" id="ARBA00022840"/>
    </source>
</evidence>
<dbReference type="InterPro" id="IPR014746">
    <property type="entry name" value="Gln_synth/guanido_kin_cat_dom"/>
</dbReference>
<dbReference type="Gene3D" id="3.30.590.20">
    <property type="match status" value="1"/>
</dbReference>
<evidence type="ECO:0000313" key="6">
    <source>
        <dbReference type="EMBL" id="NBG88062.1"/>
    </source>
</evidence>